<dbReference type="AlphaFoldDB" id="A0A1T5GSU8"/>
<dbReference type="OrthoDB" id="7005926at2"/>
<dbReference type="EMBL" id="FUYX01000015">
    <property type="protein sequence ID" value="SKC11410.1"/>
    <property type="molecule type" value="Genomic_DNA"/>
</dbReference>
<dbReference type="GO" id="GO:0003677">
    <property type="term" value="F:DNA binding"/>
    <property type="evidence" value="ECO:0007669"/>
    <property type="project" value="UniProtKB-KW"/>
</dbReference>
<evidence type="ECO:0000256" key="1">
    <source>
        <dbReference type="ARBA" id="ARBA00023015"/>
    </source>
</evidence>
<dbReference type="SMART" id="SM00345">
    <property type="entry name" value="HTH_GNTR"/>
    <property type="match status" value="2"/>
</dbReference>
<dbReference type="PROSITE" id="PS50949">
    <property type="entry name" value="HTH_GNTR"/>
    <property type="match status" value="1"/>
</dbReference>
<keyword evidence="1" id="KW-0805">Transcription regulation</keyword>
<dbReference type="SUPFAM" id="SSF48008">
    <property type="entry name" value="GntR ligand-binding domain-like"/>
    <property type="match status" value="1"/>
</dbReference>
<name>A0A1T5GSU8_9HYPH</name>
<evidence type="ECO:0000259" key="4">
    <source>
        <dbReference type="PROSITE" id="PS50949"/>
    </source>
</evidence>
<dbReference type="InterPro" id="IPR036390">
    <property type="entry name" value="WH_DNA-bd_sf"/>
</dbReference>
<dbReference type="InterPro" id="IPR011711">
    <property type="entry name" value="GntR_C"/>
</dbReference>
<dbReference type="Proteomes" id="UP000190130">
    <property type="component" value="Unassembled WGS sequence"/>
</dbReference>
<dbReference type="InterPro" id="IPR000524">
    <property type="entry name" value="Tscrpt_reg_HTH_GntR"/>
</dbReference>
<dbReference type="PANTHER" id="PTHR43537">
    <property type="entry name" value="TRANSCRIPTIONAL REGULATOR, GNTR FAMILY"/>
    <property type="match status" value="1"/>
</dbReference>
<keyword evidence="2 5" id="KW-0238">DNA-binding</keyword>
<evidence type="ECO:0000313" key="6">
    <source>
        <dbReference type="Proteomes" id="UP000190130"/>
    </source>
</evidence>
<gene>
    <name evidence="5" type="ORF">SAMN05660750_04345</name>
</gene>
<protein>
    <submittedName>
        <fullName evidence="5">DNA-binding transcriptional regulator, GntR family</fullName>
    </submittedName>
</protein>
<evidence type="ECO:0000313" key="5">
    <source>
        <dbReference type="EMBL" id="SKC11410.1"/>
    </source>
</evidence>
<dbReference type="Gene3D" id="1.20.120.530">
    <property type="entry name" value="GntR ligand-binding domain-like"/>
    <property type="match status" value="1"/>
</dbReference>
<organism evidence="5 6">
    <name type="scientific">Bosea thiooxidans</name>
    <dbReference type="NCBI Taxonomy" id="53254"/>
    <lineage>
        <taxon>Bacteria</taxon>
        <taxon>Pseudomonadati</taxon>
        <taxon>Pseudomonadota</taxon>
        <taxon>Alphaproteobacteria</taxon>
        <taxon>Hyphomicrobiales</taxon>
        <taxon>Boseaceae</taxon>
        <taxon>Bosea</taxon>
    </lineage>
</organism>
<dbReference type="Gene3D" id="1.10.10.10">
    <property type="entry name" value="Winged helix-like DNA-binding domain superfamily/Winged helix DNA-binding domain"/>
    <property type="match status" value="2"/>
</dbReference>
<dbReference type="GO" id="GO:0003700">
    <property type="term" value="F:DNA-binding transcription factor activity"/>
    <property type="evidence" value="ECO:0007669"/>
    <property type="project" value="InterPro"/>
</dbReference>
<dbReference type="PANTHER" id="PTHR43537:SF51">
    <property type="entry name" value="HTH-TYPE TRANSCRIPTIONAL REGULATOR LGOR-RELATED"/>
    <property type="match status" value="1"/>
</dbReference>
<sequence>MTEATHSGEAGGRPSRLHLSLARRIAALAAEQRWPAGFHLREMEIARLFDVSRTPVRAALRVLVDQGMAENRTNQGFFLLRDGVDLEAAGRSLPAAREDDVIRAILRDREAGRLPEQLIETDLQEIYGIGRSSLRKVLLQLAEDGLIKRRRGHGWSFVPSLASAQAREESYRFRMIIECMGLQEPGFRIDKHQFQRSRAAHEAFIADLHRSPSVERFFEINAGFHAMLAACSGNRFLLQAMEAQNALRRLTEYADYGDLSPDALLRSCREHLAILDALEQGDVNWAVVLMRQHLTRPSHAEPNSAN</sequence>
<feature type="domain" description="HTH gntR-type" evidence="4">
    <location>
        <begin position="15"/>
        <end position="82"/>
    </location>
</feature>
<dbReference type="SMART" id="SM00895">
    <property type="entry name" value="FCD"/>
    <property type="match status" value="1"/>
</dbReference>
<dbReference type="Pfam" id="PF00392">
    <property type="entry name" value="GntR"/>
    <property type="match status" value="2"/>
</dbReference>
<dbReference type="InterPro" id="IPR008920">
    <property type="entry name" value="TF_FadR/GntR_C"/>
</dbReference>
<proteinExistence type="predicted"/>
<evidence type="ECO:0000256" key="2">
    <source>
        <dbReference type="ARBA" id="ARBA00023125"/>
    </source>
</evidence>
<evidence type="ECO:0000256" key="3">
    <source>
        <dbReference type="ARBA" id="ARBA00023163"/>
    </source>
</evidence>
<keyword evidence="3" id="KW-0804">Transcription</keyword>
<reference evidence="5 6" key="1">
    <citation type="submission" date="2017-02" db="EMBL/GenBank/DDBJ databases">
        <authorList>
            <person name="Peterson S.W."/>
        </authorList>
    </citation>
    <scope>NUCLEOTIDE SEQUENCE [LARGE SCALE GENOMIC DNA]</scope>
    <source>
        <strain evidence="5 6">DSM 9653</strain>
    </source>
</reference>
<accession>A0A1T5GSU8</accession>
<dbReference type="SUPFAM" id="SSF46785">
    <property type="entry name" value="Winged helix' DNA-binding domain"/>
    <property type="match status" value="2"/>
</dbReference>
<dbReference type="InterPro" id="IPR036388">
    <property type="entry name" value="WH-like_DNA-bd_sf"/>
</dbReference>
<dbReference type="Pfam" id="PF07729">
    <property type="entry name" value="FCD"/>
    <property type="match status" value="1"/>
</dbReference>
<dbReference type="RefSeq" id="WP_079592074.1">
    <property type="nucleotide sequence ID" value="NZ_FUYX01000015.1"/>
</dbReference>